<proteinExistence type="predicted"/>
<organism evidence="1">
    <name type="scientific">Brugia malayi</name>
    <name type="common">Filarial nematode worm</name>
    <dbReference type="NCBI Taxonomy" id="6279"/>
    <lineage>
        <taxon>Eukaryota</taxon>
        <taxon>Metazoa</taxon>
        <taxon>Ecdysozoa</taxon>
        <taxon>Nematoda</taxon>
        <taxon>Chromadorea</taxon>
        <taxon>Rhabditida</taxon>
        <taxon>Spirurina</taxon>
        <taxon>Spiruromorpha</taxon>
        <taxon>Filarioidea</taxon>
        <taxon>Onchocercidae</taxon>
        <taxon>Brugia</taxon>
    </lineage>
</organism>
<name>A0A1I9G2F3_BRUMA</name>
<reference evidence="1" key="1">
    <citation type="journal article" date="2007" name="Science">
        <title>Draft genome of the filarial nematode parasite Brugia malayi.</title>
        <authorList>
            <person name="Ghedin E."/>
            <person name="Wang S."/>
            <person name="Spiro D."/>
            <person name="Caler E."/>
            <person name="Zhao Q."/>
            <person name="Crabtree J."/>
            <person name="Allen J.E."/>
            <person name="Delcher A.L."/>
            <person name="Guiliano D.B."/>
            <person name="Miranda-Saavedra D."/>
            <person name="Angiuoli S.V."/>
            <person name="Creasy T."/>
            <person name="Amedeo P."/>
            <person name="Haas B."/>
            <person name="El-Sayed N.M."/>
            <person name="Wortman J.R."/>
            <person name="Feldblyum T."/>
            <person name="Tallon L."/>
            <person name="Schatz M."/>
            <person name="Shumway M."/>
            <person name="Koo H."/>
            <person name="Salzberg S.L."/>
            <person name="Schobel S."/>
            <person name="Pertea M."/>
            <person name="Pop M."/>
            <person name="White O."/>
            <person name="Barton G.J."/>
            <person name="Carlow C.K."/>
            <person name="Crawford M.J."/>
            <person name="Daub J."/>
            <person name="Dimmic M.W."/>
            <person name="Estes C.F."/>
            <person name="Foster J.M."/>
            <person name="Ganatra M."/>
            <person name="Gregory W.F."/>
            <person name="Johnson N.M."/>
            <person name="Jin J."/>
            <person name="Komuniecki R."/>
            <person name="Korf I."/>
            <person name="Kumar S."/>
            <person name="Laney S."/>
            <person name="Li B.W."/>
            <person name="Li W."/>
            <person name="Lindblom T.H."/>
            <person name="Lustigman S."/>
            <person name="Ma D."/>
            <person name="Maina C.V."/>
            <person name="Martin D.M."/>
            <person name="McCarter J.P."/>
            <person name="McReynolds L."/>
            <person name="Mitreva M."/>
            <person name="Nutman T.B."/>
            <person name="Parkinson J."/>
            <person name="Peregrin-Alvarez J.M."/>
            <person name="Poole C."/>
            <person name="Ren Q."/>
            <person name="Saunders L."/>
            <person name="Sluder A.E."/>
            <person name="Smith K."/>
            <person name="Stanke M."/>
            <person name="Unnasch T.R."/>
            <person name="Ware J."/>
            <person name="Wei A.D."/>
            <person name="Weil G."/>
            <person name="Williams D.J."/>
            <person name="Zhang Y."/>
            <person name="Williams S.A."/>
            <person name="Fraser-Liggett C."/>
            <person name="Slatko B."/>
            <person name="Blaxter M.L."/>
            <person name="Scott A.L."/>
        </authorList>
    </citation>
    <scope>NUCLEOTIDE SEQUENCE</scope>
    <source>
        <strain evidence="1">FR3</strain>
    </source>
</reference>
<dbReference type="EMBL" id="LN856957">
    <property type="protein sequence ID" value="CDP96032.1"/>
    <property type="molecule type" value="Genomic_DNA"/>
</dbReference>
<evidence type="ECO:0000313" key="1">
    <source>
        <dbReference type="EMBL" id="CDP96032.1"/>
    </source>
</evidence>
<dbReference type="AlphaFoldDB" id="A0A1I9G2F3"/>
<reference evidence="1" key="2">
    <citation type="submission" date="2012-12" db="EMBL/GenBank/DDBJ databases">
        <authorList>
            <consortium name="WormBase Consortium"/>
            <person name="Ghedin E."/>
            <person name="Paulini M."/>
        </authorList>
    </citation>
    <scope>NUCLEOTIDE SEQUENCE</scope>
    <source>
        <strain evidence="1">FR3</strain>
    </source>
</reference>
<gene>
    <name evidence="1" type="primary">Bm1329</name>
    <name evidence="1" type="ORF">BM_Bm1329</name>
</gene>
<sequence length="157" mass="17865">MVNKVYLPGSRATTAAGNCDEGDLTTLQRKEERLTPLPDITNLTLFGGPPPTNSLIECEHQVAWKTKAVITRRTCPPLSPYPVEQISSPDWRNTALHSCMGGERRTNEHKRCILLLFYTYLKRFYFCAYMHACMLMAKVTRLAAWRVTEMIAAGWKI</sequence>
<accession>A0A1I9G2F3</accession>
<protein>
    <submittedName>
        <fullName evidence="1">Bm1329, isoform d</fullName>
    </submittedName>
</protein>